<dbReference type="InterPro" id="IPR023213">
    <property type="entry name" value="CAT-like_dom_sf"/>
</dbReference>
<dbReference type="Proteomes" id="UP000008311">
    <property type="component" value="Unassembled WGS sequence"/>
</dbReference>
<accession>B9RAL5</accession>
<dbReference type="Gene3D" id="3.30.559.10">
    <property type="entry name" value="Chloramphenicol acetyltransferase-like domain"/>
    <property type="match status" value="1"/>
</dbReference>
<gene>
    <name evidence="1" type="ORF">RCOM_1507250</name>
</gene>
<reference evidence="2" key="1">
    <citation type="journal article" date="2010" name="Nat. Biotechnol.">
        <title>Draft genome sequence of the oilseed species Ricinus communis.</title>
        <authorList>
            <person name="Chan A.P."/>
            <person name="Crabtree J."/>
            <person name="Zhao Q."/>
            <person name="Lorenzi H."/>
            <person name="Orvis J."/>
            <person name="Puiu D."/>
            <person name="Melake-Berhan A."/>
            <person name="Jones K.M."/>
            <person name="Redman J."/>
            <person name="Chen G."/>
            <person name="Cahoon E.B."/>
            <person name="Gedil M."/>
            <person name="Stanke M."/>
            <person name="Haas B.J."/>
            <person name="Wortman J.R."/>
            <person name="Fraser-Liggett C.M."/>
            <person name="Ravel J."/>
            <person name="Rabinowicz P.D."/>
        </authorList>
    </citation>
    <scope>NUCLEOTIDE SEQUENCE [LARGE SCALE GENOMIC DNA]</scope>
    <source>
        <strain evidence="2">cv. Hale</strain>
    </source>
</reference>
<dbReference type="AlphaFoldDB" id="B9RAL5"/>
<evidence type="ECO:0000313" key="2">
    <source>
        <dbReference type="Proteomes" id="UP000008311"/>
    </source>
</evidence>
<dbReference type="InParanoid" id="B9RAL5"/>
<protein>
    <submittedName>
        <fullName evidence="1">Uncharacterized protein</fullName>
    </submittedName>
</protein>
<dbReference type="Pfam" id="PF02458">
    <property type="entry name" value="Transferase"/>
    <property type="match status" value="1"/>
</dbReference>
<evidence type="ECO:0000313" key="1">
    <source>
        <dbReference type="EMBL" id="EEF51842.1"/>
    </source>
</evidence>
<name>B9RAL5_RICCO</name>
<keyword evidence="2" id="KW-1185">Reference proteome</keyword>
<dbReference type="EMBL" id="EQ973773">
    <property type="protein sequence ID" value="EEF51842.1"/>
    <property type="molecule type" value="Genomic_DNA"/>
</dbReference>
<organism evidence="1 2">
    <name type="scientific">Ricinus communis</name>
    <name type="common">Castor bean</name>
    <dbReference type="NCBI Taxonomy" id="3988"/>
    <lineage>
        <taxon>Eukaryota</taxon>
        <taxon>Viridiplantae</taxon>
        <taxon>Streptophyta</taxon>
        <taxon>Embryophyta</taxon>
        <taxon>Tracheophyta</taxon>
        <taxon>Spermatophyta</taxon>
        <taxon>Magnoliopsida</taxon>
        <taxon>eudicotyledons</taxon>
        <taxon>Gunneridae</taxon>
        <taxon>Pentapetalae</taxon>
        <taxon>rosids</taxon>
        <taxon>fabids</taxon>
        <taxon>Malpighiales</taxon>
        <taxon>Euphorbiaceae</taxon>
        <taxon>Acalyphoideae</taxon>
        <taxon>Acalypheae</taxon>
        <taxon>Ricinus</taxon>
    </lineage>
</organism>
<proteinExistence type="predicted"/>
<sequence>MGRNVELISKEFIRPSSPTPHHLRNYNLSFLDQIAPAASHSFYEAIMIINDSFGTSIVLKNSLPKTINPLLSPSWWSFRRFRHPWRR</sequence>